<organism evidence="1 2">
    <name type="scientific">Paspalum notatum var. saurae</name>
    <dbReference type="NCBI Taxonomy" id="547442"/>
    <lineage>
        <taxon>Eukaryota</taxon>
        <taxon>Viridiplantae</taxon>
        <taxon>Streptophyta</taxon>
        <taxon>Embryophyta</taxon>
        <taxon>Tracheophyta</taxon>
        <taxon>Spermatophyta</taxon>
        <taxon>Magnoliopsida</taxon>
        <taxon>Liliopsida</taxon>
        <taxon>Poales</taxon>
        <taxon>Poaceae</taxon>
        <taxon>PACMAD clade</taxon>
        <taxon>Panicoideae</taxon>
        <taxon>Andropogonodae</taxon>
        <taxon>Paspaleae</taxon>
        <taxon>Paspalinae</taxon>
        <taxon>Paspalum</taxon>
    </lineage>
</organism>
<dbReference type="AlphaFoldDB" id="A0AAQ3SJ87"/>
<name>A0AAQ3SJ87_PASNO</name>
<reference evidence="1 2" key="1">
    <citation type="submission" date="2024-02" db="EMBL/GenBank/DDBJ databases">
        <title>High-quality chromosome-scale genome assembly of Pensacola bahiagrass (Paspalum notatum Flugge var. saurae).</title>
        <authorList>
            <person name="Vega J.M."/>
            <person name="Podio M."/>
            <person name="Orjuela J."/>
            <person name="Siena L.A."/>
            <person name="Pessino S.C."/>
            <person name="Combes M.C."/>
            <person name="Mariac C."/>
            <person name="Albertini E."/>
            <person name="Pupilli F."/>
            <person name="Ortiz J.P.A."/>
            <person name="Leblanc O."/>
        </authorList>
    </citation>
    <scope>NUCLEOTIDE SEQUENCE [LARGE SCALE GENOMIC DNA]</scope>
    <source>
        <strain evidence="1">R1</strain>
        <tissue evidence="1">Leaf</tissue>
    </source>
</reference>
<dbReference type="Proteomes" id="UP001341281">
    <property type="component" value="Chromosome 01"/>
</dbReference>
<protein>
    <submittedName>
        <fullName evidence="1">Uncharacterized protein</fullName>
    </submittedName>
</protein>
<keyword evidence="2" id="KW-1185">Reference proteome</keyword>
<dbReference type="EMBL" id="CP144745">
    <property type="protein sequence ID" value="WVZ50478.1"/>
    <property type="molecule type" value="Genomic_DNA"/>
</dbReference>
<proteinExistence type="predicted"/>
<evidence type="ECO:0000313" key="2">
    <source>
        <dbReference type="Proteomes" id="UP001341281"/>
    </source>
</evidence>
<sequence length="124" mass="13730">MTTALYPDEGRIRCNLQCHRSRTCLTQVVATKFFMCSPPVVLRKDCIISNSSLMKTISRCRICHFSASSLMADFTLFTRVSTTVFEIPMVTSAIDALSVSPLLLFVQAKTGCACRRSEIVRGLG</sequence>
<accession>A0AAQ3SJ87</accession>
<gene>
    <name evidence="1" type="ORF">U9M48_001724</name>
</gene>
<evidence type="ECO:0000313" key="1">
    <source>
        <dbReference type="EMBL" id="WVZ50478.1"/>
    </source>
</evidence>